<evidence type="ECO:0000313" key="2">
    <source>
        <dbReference type="Proteomes" id="UP000887116"/>
    </source>
</evidence>
<comment type="caution">
    <text evidence="1">The sequence shown here is derived from an EMBL/GenBank/DDBJ whole genome shotgun (WGS) entry which is preliminary data.</text>
</comment>
<gene>
    <name evidence="1" type="primary">AVEN_173056_1</name>
    <name evidence="1" type="ORF">TNCT_225801</name>
</gene>
<proteinExistence type="predicted"/>
<protein>
    <submittedName>
        <fullName evidence="1">Uncharacterized protein</fullName>
    </submittedName>
</protein>
<organism evidence="1 2">
    <name type="scientific">Trichonephila clavata</name>
    <name type="common">Joro spider</name>
    <name type="synonym">Nephila clavata</name>
    <dbReference type="NCBI Taxonomy" id="2740835"/>
    <lineage>
        <taxon>Eukaryota</taxon>
        <taxon>Metazoa</taxon>
        <taxon>Ecdysozoa</taxon>
        <taxon>Arthropoda</taxon>
        <taxon>Chelicerata</taxon>
        <taxon>Arachnida</taxon>
        <taxon>Araneae</taxon>
        <taxon>Araneomorphae</taxon>
        <taxon>Entelegynae</taxon>
        <taxon>Araneoidea</taxon>
        <taxon>Nephilidae</taxon>
        <taxon>Trichonephila</taxon>
    </lineage>
</organism>
<dbReference type="OrthoDB" id="6412199at2759"/>
<sequence>MEEQLQNMGRSFTSRPESVPDPIVAIANTDILTNLQILQSTLQGLRRMADTLQSSLNTVKANLTFLTNMTRSISNYEKETLVSKAYLQSSLLSLKDEKADPFLVGCPNLPKGNF</sequence>
<accession>A0A8X6LJ61</accession>
<keyword evidence="2" id="KW-1185">Reference proteome</keyword>
<evidence type="ECO:0000313" key="1">
    <source>
        <dbReference type="EMBL" id="GFR10327.1"/>
    </source>
</evidence>
<dbReference type="EMBL" id="BMAO01026520">
    <property type="protein sequence ID" value="GFR10327.1"/>
    <property type="molecule type" value="Genomic_DNA"/>
</dbReference>
<reference evidence="1" key="1">
    <citation type="submission" date="2020-07" db="EMBL/GenBank/DDBJ databases">
        <title>Multicomponent nature underlies the extraordinary mechanical properties of spider dragline silk.</title>
        <authorList>
            <person name="Kono N."/>
            <person name="Nakamura H."/>
            <person name="Mori M."/>
            <person name="Yoshida Y."/>
            <person name="Ohtoshi R."/>
            <person name="Malay A.D."/>
            <person name="Moran D.A.P."/>
            <person name="Tomita M."/>
            <person name="Numata K."/>
            <person name="Arakawa K."/>
        </authorList>
    </citation>
    <scope>NUCLEOTIDE SEQUENCE</scope>
</reference>
<dbReference type="Proteomes" id="UP000887116">
    <property type="component" value="Unassembled WGS sequence"/>
</dbReference>
<name>A0A8X6LJ61_TRICU</name>
<dbReference type="AlphaFoldDB" id="A0A8X6LJ61"/>